<comment type="subcellular location">
    <subcellularLocation>
        <location evidence="2">Cell membrane</location>
    </subcellularLocation>
</comment>
<dbReference type="InterPro" id="IPR005467">
    <property type="entry name" value="His_kinase_dom"/>
</dbReference>
<evidence type="ECO:0000259" key="8">
    <source>
        <dbReference type="PROSITE" id="PS50109"/>
    </source>
</evidence>
<dbReference type="InterPro" id="IPR036097">
    <property type="entry name" value="HisK_dim/P_sf"/>
</dbReference>
<feature type="transmembrane region" description="Helical" evidence="7">
    <location>
        <begin position="41"/>
        <end position="61"/>
    </location>
</feature>
<dbReference type="CDD" id="cd00082">
    <property type="entry name" value="HisKA"/>
    <property type="match status" value="1"/>
</dbReference>
<dbReference type="Proteomes" id="UP000239209">
    <property type="component" value="Unassembled WGS sequence"/>
</dbReference>
<dbReference type="Gene3D" id="3.30.565.10">
    <property type="entry name" value="Histidine kinase-like ATPase, C-terminal domain"/>
    <property type="match status" value="1"/>
</dbReference>
<dbReference type="EMBL" id="PVZG01000005">
    <property type="protein sequence ID" value="PRY29891.1"/>
    <property type="molecule type" value="Genomic_DNA"/>
</dbReference>
<feature type="transmembrane region" description="Helical" evidence="7">
    <location>
        <begin position="111"/>
        <end position="130"/>
    </location>
</feature>
<dbReference type="InterPro" id="IPR003661">
    <property type="entry name" value="HisK_dim/P_dom"/>
</dbReference>
<protein>
    <recommendedName>
        <fullName evidence="3">histidine kinase</fullName>
        <ecNumber evidence="3">2.7.13.3</ecNumber>
    </recommendedName>
</protein>
<feature type="domain" description="Histidine kinase" evidence="8">
    <location>
        <begin position="182"/>
        <end position="382"/>
    </location>
</feature>
<dbReference type="SUPFAM" id="SSF47384">
    <property type="entry name" value="Homodimeric domain of signal transducing histidine kinase"/>
    <property type="match status" value="1"/>
</dbReference>
<keyword evidence="6" id="KW-0902">Two-component regulatory system</keyword>
<feature type="transmembrane region" description="Helical" evidence="7">
    <location>
        <begin position="12"/>
        <end position="29"/>
    </location>
</feature>
<dbReference type="CDD" id="cd00075">
    <property type="entry name" value="HATPase"/>
    <property type="match status" value="1"/>
</dbReference>
<feature type="transmembrane region" description="Helical" evidence="7">
    <location>
        <begin position="81"/>
        <end position="104"/>
    </location>
</feature>
<keyword evidence="5 9" id="KW-0808">Transferase</keyword>
<evidence type="ECO:0000256" key="4">
    <source>
        <dbReference type="ARBA" id="ARBA00022553"/>
    </source>
</evidence>
<evidence type="ECO:0000256" key="6">
    <source>
        <dbReference type="ARBA" id="ARBA00023012"/>
    </source>
</evidence>
<dbReference type="InterPro" id="IPR004358">
    <property type="entry name" value="Sig_transdc_His_kin-like_C"/>
</dbReference>
<dbReference type="Pfam" id="PF02518">
    <property type="entry name" value="HATPase_c"/>
    <property type="match status" value="1"/>
</dbReference>
<dbReference type="SMART" id="SM00388">
    <property type="entry name" value="HisKA"/>
    <property type="match status" value="1"/>
</dbReference>
<comment type="caution">
    <text evidence="9">The sequence shown here is derived from an EMBL/GenBank/DDBJ whole genome shotgun (WGS) entry which is preliminary data.</text>
</comment>
<dbReference type="PROSITE" id="PS50109">
    <property type="entry name" value="HIS_KIN"/>
    <property type="match status" value="1"/>
</dbReference>
<dbReference type="PRINTS" id="PR00344">
    <property type="entry name" value="BCTRLSENSOR"/>
</dbReference>
<organism evidence="9 10">
    <name type="scientific">Pseudosporangium ferrugineum</name>
    <dbReference type="NCBI Taxonomy" id="439699"/>
    <lineage>
        <taxon>Bacteria</taxon>
        <taxon>Bacillati</taxon>
        <taxon>Actinomycetota</taxon>
        <taxon>Actinomycetes</taxon>
        <taxon>Micromonosporales</taxon>
        <taxon>Micromonosporaceae</taxon>
        <taxon>Pseudosporangium</taxon>
    </lineage>
</organism>
<evidence type="ECO:0000256" key="3">
    <source>
        <dbReference type="ARBA" id="ARBA00012438"/>
    </source>
</evidence>
<keyword evidence="7" id="KW-0472">Membrane</keyword>
<proteinExistence type="predicted"/>
<dbReference type="GO" id="GO:0005886">
    <property type="term" value="C:plasma membrane"/>
    <property type="evidence" value="ECO:0007669"/>
    <property type="project" value="UniProtKB-SubCell"/>
</dbReference>
<evidence type="ECO:0000256" key="2">
    <source>
        <dbReference type="ARBA" id="ARBA00004236"/>
    </source>
</evidence>
<dbReference type="SMART" id="SM00387">
    <property type="entry name" value="HATPase_c"/>
    <property type="match status" value="1"/>
</dbReference>
<comment type="catalytic activity">
    <reaction evidence="1">
        <text>ATP + protein L-histidine = ADP + protein N-phospho-L-histidine.</text>
        <dbReference type="EC" id="2.7.13.3"/>
    </reaction>
</comment>
<keyword evidence="4" id="KW-0597">Phosphoprotein</keyword>
<keyword evidence="5 9" id="KW-0418">Kinase</keyword>
<dbReference type="RefSeq" id="WP_245908188.1">
    <property type="nucleotide sequence ID" value="NZ_PVZG01000005.1"/>
</dbReference>
<dbReference type="InterPro" id="IPR036890">
    <property type="entry name" value="HATPase_C_sf"/>
</dbReference>
<dbReference type="PANTHER" id="PTHR43547">
    <property type="entry name" value="TWO-COMPONENT HISTIDINE KINASE"/>
    <property type="match status" value="1"/>
</dbReference>
<gene>
    <name evidence="9" type="ORF">CLV70_10559</name>
</gene>
<dbReference type="AlphaFoldDB" id="A0A2T0S925"/>
<evidence type="ECO:0000256" key="1">
    <source>
        <dbReference type="ARBA" id="ARBA00000085"/>
    </source>
</evidence>
<dbReference type="Gene3D" id="1.10.287.130">
    <property type="match status" value="1"/>
</dbReference>
<name>A0A2T0S925_9ACTN</name>
<dbReference type="InterPro" id="IPR003594">
    <property type="entry name" value="HATPase_dom"/>
</dbReference>
<sequence length="397" mass="42600">MQRLLGAGPRIAARQAAVLFALAGLLALVGITNDPTRARDLLLIAAADLSLALVGAALPWQRWHPRRPALLALPGFAVLGFSTWAFGGVATGTGPFLVLLYTWAALHFSRGILLALLPAAAVAYVVPLIVTDQPPAVLGSALILLPVALAVALLVEAQARHLRDDRERLSRIERWRAAMIGTLAHDVRSPLTTVQMTLEELQDGATGHTARMLAAALRQTSRIDRLATGLLDLNRIDTTGQLHLDRALTPARDAVTAALSYVSSADVRVQVDGDLRLWVDPERFEQILINLVGNALRYGDPPVTVRITTTNGTDRLEVRDHGPGVPENLRPRLFTRFGVGDPRGVGLGLWIVRELAHAHGGEASYEPAHPGARMIVTFPAASPHERTRPTAAAGPAR</sequence>
<dbReference type="SUPFAM" id="SSF55874">
    <property type="entry name" value="ATPase domain of HSP90 chaperone/DNA topoisomerase II/histidine kinase"/>
    <property type="match status" value="1"/>
</dbReference>
<dbReference type="Pfam" id="PF00512">
    <property type="entry name" value="HisKA"/>
    <property type="match status" value="1"/>
</dbReference>
<keyword evidence="7" id="KW-1133">Transmembrane helix</keyword>
<keyword evidence="7" id="KW-0812">Transmembrane</keyword>
<evidence type="ECO:0000313" key="9">
    <source>
        <dbReference type="EMBL" id="PRY29891.1"/>
    </source>
</evidence>
<dbReference type="EC" id="2.7.13.3" evidence="3"/>
<keyword evidence="10" id="KW-1185">Reference proteome</keyword>
<dbReference type="PANTHER" id="PTHR43547:SF2">
    <property type="entry name" value="HYBRID SIGNAL TRANSDUCTION HISTIDINE KINASE C"/>
    <property type="match status" value="1"/>
</dbReference>
<evidence type="ECO:0000313" key="10">
    <source>
        <dbReference type="Proteomes" id="UP000239209"/>
    </source>
</evidence>
<evidence type="ECO:0000256" key="5">
    <source>
        <dbReference type="ARBA" id="ARBA00022777"/>
    </source>
</evidence>
<accession>A0A2T0S925</accession>
<evidence type="ECO:0000256" key="7">
    <source>
        <dbReference type="SAM" id="Phobius"/>
    </source>
</evidence>
<feature type="transmembrane region" description="Helical" evidence="7">
    <location>
        <begin position="136"/>
        <end position="155"/>
    </location>
</feature>
<reference evidence="9 10" key="1">
    <citation type="submission" date="2018-03" db="EMBL/GenBank/DDBJ databases">
        <title>Genomic Encyclopedia of Archaeal and Bacterial Type Strains, Phase II (KMG-II): from individual species to whole genera.</title>
        <authorList>
            <person name="Goeker M."/>
        </authorList>
    </citation>
    <scope>NUCLEOTIDE SEQUENCE [LARGE SCALE GENOMIC DNA]</scope>
    <source>
        <strain evidence="9 10">DSM 45348</strain>
    </source>
</reference>
<dbReference type="GO" id="GO:0000155">
    <property type="term" value="F:phosphorelay sensor kinase activity"/>
    <property type="evidence" value="ECO:0007669"/>
    <property type="project" value="InterPro"/>
</dbReference>